<accession>A0AAW8WA48</accession>
<evidence type="ECO:0000313" key="4">
    <source>
        <dbReference type="Proteomes" id="UP001254075"/>
    </source>
</evidence>
<comment type="caution">
    <text evidence="3">The sequence shown here is derived from an EMBL/GenBank/DDBJ whole genome shotgun (WGS) entry which is preliminary data.</text>
</comment>
<dbReference type="InterPro" id="IPR025736">
    <property type="entry name" value="PucR_C-HTH_dom"/>
</dbReference>
<evidence type="ECO:0000313" key="3">
    <source>
        <dbReference type="EMBL" id="MDT7015244.1"/>
    </source>
</evidence>
<dbReference type="InterPro" id="IPR051448">
    <property type="entry name" value="CdaR-like_regulators"/>
</dbReference>
<dbReference type="PANTHER" id="PTHR33744:SF7">
    <property type="entry name" value="PUCR FAMILY TRANSCRIPTIONAL REGULATOR"/>
    <property type="match status" value="1"/>
</dbReference>
<dbReference type="Pfam" id="PF13556">
    <property type="entry name" value="HTH_30"/>
    <property type="match status" value="1"/>
</dbReference>
<evidence type="ECO:0000259" key="1">
    <source>
        <dbReference type="Pfam" id="PF07905"/>
    </source>
</evidence>
<dbReference type="InterPro" id="IPR042070">
    <property type="entry name" value="PucR_C-HTH_sf"/>
</dbReference>
<dbReference type="EMBL" id="JAVLAM010000003">
    <property type="protein sequence ID" value="MDT7015244.1"/>
    <property type="molecule type" value="Genomic_DNA"/>
</dbReference>
<dbReference type="RefSeq" id="WP_313845633.1">
    <property type="nucleotide sequence ID" value="NZ_JAVLAM010000003.1"/>
</dbReference>
<sequence length="527" mass="59955">MPFAVATLRQLPALQDAQVLAGAHFLTNPVNNLILANSRPNTQHLATHEVLAVTLNDLYQITGNNFRTFIEGLMNQQCSALLVHNTDPLAELPADLITACEAQHLPLLALPYQSNEREVFISITQALYTDKQHHLRYYQQADRHFASLTQSNSRQSLIDTLAALVKNPVVLFQIRHNQVQVILHSPDLTALPEFHWQHRRTSPDSVTLPGYFWVPAHDHHGRLVVTPLFQPASNPLYLGVLVKEAPLQPIDFSAIESAGNFLKLIITQQSANQQNRQAYTNDLIDDLLTDRPMSAEHFQQTLTQLHLQPECTYRVVTIHGLQNGQPVPNYFHNHPQTARRLIHLLKSHWPDWRYRIHADYLLFIFREGTPTVAELQSVFTQLPLGTTETYKGGIGTPQLPRQLKLSASQALQTFKLLTALPQMTGLHTFTELGFYRCLPSLTDHQQLKPLIPENLLQLYRQHPELYQTLSAYLNHNLSIKQSAAALFIHPKTMSYRLGKLRELLHTDFSDAEELFTFNVGLHILQLI</sequence>
<dbReference type="InterPro" id="IPR012914">
    <property type="entry name" value="PucR_dom"/>
</dbReference>
<gene>
    <name evidence="3" type="ORF">RI532_12740</name>
</gene>
<dbReference type="AlphaFoldDB" id="A0AAW8WA48"/>
<feature type="domain" description="PucR C-terminal helix-turn-helix" evidence="2">
    <location>
        <begin position="465"/>
        <end position="523"/>
    </location>
</feature>
<organism evidence="3 4">
    <name type="scientific">Levilactobacillus namurensis</name>
    <dbReference type="NCBI Taxonomy" id="380393"/>
    <lineage>
        <taxon>Bacteria</taxon>
        <taxon>Bacillati</taxon>
        <taxon>Bacillota</taxon>
        <taxon>Bacilli</taxon>
        <taxon>Lactobacillales</taxon>
        <taxon>Lactobacillaceae</taxon>
        <taxon>Levilactobacillus</taxon>
    </lineage>
</organism>
<dbReference type="PANTHER" id="PTHR33744">
    <property type="entry name" value="CARBOHYDRATE DIACID REGULATOR"/>
    <property type="match status" value="1"/>
</dbReference>
<protein>
    <submittedName>
        <fullName evidence="3">Helix-turn-helix domain-containing protein</fullName>
    </submittedName>
</protein>
<evidence type="ECO:0000259" key="2">
    <source>
        <dbReference type="Pfam" id="PF13556"/>
    </source>
</evidence>
<dbReference type="Proteomes" id="UP001254075">
    <property type="component" value="Unassembled WGS sequence"/>
</dbReference>
<feature type="domain" description="Purine catabolism PurC-like" evidence="1">
    <location>
        <begin position="9"/>
        <end position="126"/>
    </location>
</feature>
<dbReference type="Gene3D" id="1.10.10.2840">
    <property type="entry name" value="PucR C-terminal helix-turn-helix domain"/>
    <property type="match status" value="1"/>
</dbReference>
<proteinExistence type="predicted"/>
<dbReference type="Pfam" id="PF07905">
    <property type="entry name" value="PucR"/>
    <property type="match status" value="1"/>
</dbReference>
<name>A0AAW8WA48_9LACO</name>
<reference evidence="3" key="1">
    <citation type="submission" date="2023-08" db="EMBL/GenBank/DDBJ databases">
        <authorList>
            <person name="Page C.A."/>
            <person name="Perez-Diaz I.M."/>
        </authorList>
    </citation>
    <scope>NUCLEOTIDE SEQUENCE</scope>
    <source>
        <strain evidence="3">3.8.38</strain>
    </source>
</reference>